<evidence type="ECO:0000256" key="3">
    <source>
        <dbReference type="ARBA" id="ARBA00009225"/>
    </source>
</evidence>
<evidence type="ECO:0000256" key="10">
    <source>
        <dbReference type="ARBA" id="ARBA00044613"/>
    </source>
</evidence>
<keyword evidence="7" id="KW-0418">Kinase</keyword>
<dbReference type="PROSITE" id="PS51748">
    <property type="entry name" value="HEXOKINASE_2"/>
    <property type="match status" value="2"/>
</dbReference>
<evidence type="ECO:0000256" key="6">
    <source>
        <dbReference type="ARBA" id="ARBA00022741"/>
    </source>
</evidence>
<evidence type="ECO:0000259" key="12">
    <source>
        <dbReference type="Pfam" id="PF00349"/>
    </source>
</evidence>
<dbReference type="PROSITE" id="PS00378">
    <property type="entry name" value="HEXOKINASE_1"/>
    <property type="match status" value="1"/>
</dbReference>
<dbReference type="PANTHER" id="PTHR19443">
    <property type="entry name" value="HEXOKINASE"/>
    <property type="match status" value="1"/>
</dbReference>
<feature type="domain" description="Hexokinase C-terminal" evidence="13">
    <location>
        <begin position="651"/>
        <end position="885"/>
    </location>
</feature>
<dbReference type="Gene3D" id="3.30.420.40">
    <property type="match status" value="2"/>
</dbReference>
<dbReference type="Pfam" id="PF03727">
    <property type="entry name" value="Hexokinase_2"/>
    <property type="match status" value="2"/>
</dbReference>
<comment type="catalytic activity">
    <reaction evidence="11">
        <text>D-glucose + ATP = D-glucose 6-phosphate + ADP + H(+)</text>
        <dbReference type="Rhea" id="RHEA:17825"/>
        <dbReference type="ChEBI" id="CHEBI:4167"/>
        <dbReference type="ChEBI" id="CHEBI:15378"/>
        <dbReference type="ChEBI" id="CHEBI:30616"/>
        <dbReference type="ChEBI" id="CHEBI:61548"/>
        <dbReference type="ChEBI" id="CHEBI:456216"/>
        <dbReference type="EC" id="2.7.1.1"/>
    </reaction>
    <physiologicalReaction direction="left-to-right" evidence="11">
        <dbReference type="Rhea" id="RHEA:17826"/>
    </physiologicalReaction>
</comment>
<keyword evidence="6" id="KW-0547">Nucleotide-binding</keyword>
<dbReference type="InterPro" id="IPR019807">
    <property type="entry name" value="Hexokinase_BS"/>
</dbReference>
<evidence type="ECO:0000256" key="4">
    <source>
        <dbReference type="ARBA" id="ARBA00012324"/>
    </source>
</evidence>
<comment type="similarity">
    <text evidence="3">Belongs to the hexokinase family.</text>
</comment>
<comment type="catalytic activity">
    <reaction evidence="10">
        <text>a D-hexose + ATP = a D-hexose 6-phosphate + ADP + H(+)</text>
        <dbReference type="Rhea" id="RHEA:22740"/>
        <dbReference type="ChEBI" id="CHEBI:4194"/>
        <dbReference type="ChEBI" id="CHEBI:15378"/>
        <dbReference type="ChEBI" id="CHEBI:30616"/>
        <dbReference type="ChEBI" id="CHEBI:229467"/>
        <dbReference type="ChEBI" id="CHEBI:456216"/>
        <dbReference type="EC" id="2.7.1.1"/>
    </reaction>
    <physiologicalReaction direction="left-to-right" evidence="10">
        <dbReference type="Rhea" id="RHEA:22741"/>
    </physiologicalReaction>
</comment>
<dbReference type="Gene3D" id="3.40.367.20">
    <property type="match status" value="2"/>
</dbReference>
<evidence type="ECO:0000256" key="11">
    <source>
        <dbReference type="ARBA" id="ARBA00048160"/>
    </source>
</evidence>
<evidence type="ECO:0000259" key="13">
    <source>
        <dbReference type="Pfam" id="PF03727"/>
    </source>
</evidence>
<comment type="caution">
    <text evidence="14">The sequence shown here is derived from an EMBL/GenBank/DDBJ whole genome shotgun (WGS) entry which is preliminary data.</text>
</comment>
<feature type="domain" description="Hexokinase N-terminal" evidence="12">
    <location>
        <begin position="448"/>
        <end position="645"/>
    </location>
</feature>
<evidence type="ECO:0000313" key="15">
    <source>
        <dbReference type="Proteomes" id="UP001166093"/>
    </source>
</evidence>
<evidence type="ECO:0000256" key="2">
    <source>
        <dbReference type="ARBA" id="ARBA00005028"/>
    </source>
</evidence>
<keyword evidence="8" id="KW-0067">ATP-binding</keyword>
<dbReference type="Proteomes" id="UP001166093">
    <property type="component" value="Unassembled WGS sequence"/>
</dbReference>
<name>A0ABS2XXR6_POLSP</name>
<dbReference type="PANTHER" id="PTHR19443:SF28">
    <property type="entry name" value="HEXOKINASE HKDC1"/>
    <property type="match status" value="1"/>
</dbReference>
<gene>
    <name evidence="14" type="primary">Hkdc1_1</name>
    <name evidence="14" type="ORF">GTO93_0015698</name>
</gene>
<protein>
    <recommendedName>
        <fullName evidence="4">hexokinase</fullName>
        <ecNumber evidence="4">2.7.1.1</ecNumber>
    </recommendedName>
</protein>
<organism evidence="14 15">
    <name type="scientific">Polyodon spathula</name>
    <name type="common">North American paddlefish</name>
    <name type="synonym">Squalus spathula</name>
    <dbReference type="NCBI Taxonomy" id="7913"/>
    <lineage>
        <taxon>Eukaryota</taxon>
        <taxon>Metazoa</taxon>
        <taxon>Chordata</taxon>
        <taxon>Craniata</taxon>
        <taxon>Vertebrata</taxon>
        <taxon>Euteleostomi</taxon>
        <taxon>Actinopterygii</taxon>
        <taxon>Chondrostei</taxon>
        <taxon>Acipenseriformes</taxon>
        <taxon>Polyodontidae</taxon>
        <taxon>Polyodon</taxon>
    </lineage>
</organism>
<dbReference type="EC" id="2.7.1.1" evidence="4"/>
<reference evidence="14" key="1">
    <citation type="journal article" date="2021" name="Cell">
        <title>Tracing the genetic footprints of vertebrate landing in non-teleost ray-finned fishes.</title>
        <authorList>
            <person name="Bi X."/>
            <person name="Wang K."/>
            <person name="Yang L."/>
            <person name="Pan H."/>
            <person name="Jiang H."/>
            <person name="Wei Q."/>
            <person name="Fang M."/>
            <person name="Yu H."/>
            <person name="Zhu C."/>
            <person name="Cai Y."/>
            <person name="He Y."/>
            <person name="Gan X."/>
            <person name="Zeng H."/>
            <person name="Yu D."/>
            <person name="Zhu Y."/>
            <person name="Jiang H."/>
            <person name="Qiu Q."/>
            <person name="Yang H."/>
            <person name="Zhang Y.E."/>
            <person name="Wang W."/>
            <person name="Zhu M."/>
            <person name="He S."/>
            <person name="Zhang G."/>
        </authorList>
    </citation>
    <scope>NUCLEOTIDE SEQUENCE</scope>
    <source>
        <strain evidence="14">Pddl_001</strain>
    </source>
</reference>
<dbReference type="InterPro" id="IPR043129">
    <property type="entry name" value="ATPase_NBD"/>
</dbReference>
<evidence type="ECO:0000256" key="8">
    <source>
        <dbReference type="ARBA" id="ARBA00022840"/>
    </source>
</evidence>
<dbReference type="InterPro" id="IPR022673">
    <property type="entry name" value="Hexokinase_C"/>
</dbReference>
<dbReference type="PRINTS" id="PR00475">
    <property type="entry name" value="HEXOKINASE"/>
</dbReference>
<feature type="non-terminal residue" evidence="14">
    <location>
        <position position="1"/>
    </location>
</feature>
<dbReference type="Pfam" id="PF00349">
    <property type="entry name" value="Hexokinase_1"/>
    <property type="match status" value="2"/>
</dbReference>
<dbReference type="InterPro" id="IPR001312">
    <property type="entry name" value="Hexokinase"/>
</dbReference>
<comment type="pathway">
    <text evidence="1">Carbohydrate degradation; glycolysis; D-glyceraldehyde 3-phosphate and glycerone phosphate from D-glucose: step 1/4.</text>
</comment>
<evidence type="ECO:0000256" key="5">
    <source>
        <dbReference type="ARBA" id="ARBA00022679"/>
    </source>
</evidence>
<keyword evidence="15" id="KW-1185">Reference proteome</keyword>
<evidence type="ECO:0000256" key="7">
    <source>
        <dbReference type="ARBA" id="ARBA00022777"/>
    </source>
</evidence>
<feature type="non-terminal residue" evidence="14">
    <location>
        <position position="893"/>
    </location>
</feature>
<keyword evidence="9" id="KW-0324">Glycolysis</keyword>
<proteinExistence type="inferred from homology"/>
<dbReference type="EMBL" id="JAAWVQ010082513">
    <property type="protein sequence ID" value="MBN3278788.1"/>
    <property type="molecule type" value="Genomic_DNA"/>
</dbReference>
<evidence type="ECO:0000256" key="9">
    <source>
        <dbReference type="ARBA" id="ARBA00023152"/>
    </source>
</evidence>
<accession>A0ABS2XXR6</accession>
<keyword evidence="5" id="KW-0808">Transferase</keyword>
<evidence type="ECO:0000313" key="14">
    <source>
        <dbReference type="EMBL" id="MBN3278788.1"/>
    </source>
</evidence>
<dbReference type="InterPro" id="IPR022672">
    <property type="entry name" value="Hexokinase_N"/>
</dbReference>
<feature type="domain" description="Hexokinase N-terminal" evidence="12">
    <location>
        <begin position="2"/>
        <end position="199"/>
    </location>
</feature>
<feature type="domain" description="Hexokinase C-terminal" evidence="13">
    <location>
        <begin position="270"/>
        <end position="437"/>
    </location>
</feature>
<dbReference type="SUPFAM" id="SSF53067">
    <property type="entry name" value="Actin-like ATPase domain"/>
    <property type="match status" value="4"/>
</dbReference>
<evidence type="ECO:0000256" key="1">
    <source>
        <dbReference type="ARBA" id="ARBA00004888"/>
    </source>
</evidence>
<sequence length="893" mass="99552">QVDRFLYHMRLSDEQLRDIMMRFRAEMEKGLSRATNPTAAVKMLPTHVRSTPDGSEKGEFLALDLGGSKFKVLRVKVSDNGNQRVEMESQHYPTPEEITSGKGTGLFDHVAECLKDFMERNHVNTKRHPLGFTFSFPCSQTKLDEGVLLSWSKHFKARGVQGTDVVDSLRKAIDKTGGMDVDVLALVNDTVGTMMTCGYDDKYCEVGAIIVMGFAESNKCLYHDGKVFGLSAFVVLELSTSSYQGNRSEHFRTLRVTLVLGDKNMVQGILFEKLISGMYMGELVRIILVKMARRGLLFQGRMSDALRTKGKFQTQHVAEIENYKEGLSNAKTILAGLGLSPSEDDCIAVQHVCTIVSFRSANLCAAALAAILTRLQENKKLKRLRTTVGMDGTVYRTHPQYAKRLHKVVRRLVPDCNVRFLLSESGSGKGAAMVTAVAYRLVSQRKQIDETLAPFKLSRQHLQDVKDKMRVELERGLKKDTHHSASVKMLPSYVCGTPDGTERGKFLALDLGGTNFRVLLVKIYTGLRKSIRMYNKIYAIPLEIMQGTGEELFDHIVHCISDFLDYMGMKNARLPLGFTFSFPCRQAGIDKGSLVSWTKGFKATDCEGQDVVDMLREAIKRRNEFDLDIVAVVNDTVGTMMTCAYEDPNCEIGLIAGTGSNVCYMEEMRNIETVEGEEGRMCVNTEWGGFGDNDCIEFIRTKFDREVDEGSLNQGKQRYEKMTSGMYLGEIVRQILIDLTKRGLLFRGQISERLRTRGIFETKFLSQIESDRLALLQVRSILQQLGLDSTCDDSIIVKEVCGAVSRRAAQICGAGMAAVADKIRENRGLEQLDITVGVDGTLYKLHPHFSKVLKETVKDLAPQCDVTFVLSEDGSGKGAALITAVAQKLHSHS</sequence>
<comment type="pathway">
    <text evidence="2">Carbohydrate metabolism; hexose metabolism.</text>
</comment>